<dbReference type="SUPFAM" id="SSF55781">
    <property type="entry name" value="GAF domain-like"/>
    <property type="match status" value="1"/>
</dbReference>
<evidence type="ECO:0000259" key="4">
    <source>
        <dbReference type="PROSITE" id="PS51077"/>
    </source>
</evidence>
<evidence type="ECO:0000256" key="1">
    <source>
        <dbReference type="ARBA" id="ARBA00023015"/>
    </source>
</evidence>
<evidence type="ECO:0000259" key="5">
    <source>
        <dbReference type="PROSITE" id="PS51078"/>
    </source>
</evidence>
<feature type="domain" description="HTH iclR-type" evidence="4">
    <location>
        <begin position="11"/>
        <end position="72"/>
    </location>
</feature>
<name>A0A1A6AJV7_9CLOT</name>
<keyword evidence="2" id="KW-0238">DNA-binding</keyword>
<dbReference type="InterPro" id="IPR036390">
    <property type="entry name" value="WH_DNA-bd_sf"/>
</dbReference>
<dbReference type="SMART" id="SM00346">
    <property type="entry name" value="HTH_ICLR"/>
    <property type="match status" value="1"/>
</dbReference>
<dbReference type="PROSITE" id="PS51077">
    <property type="entry name" value="HTH_ICLR"/>
    <property type="match status" value="1"/>
</dbReference>
<keyword evidence="1" id="KW-0805">Transcription regulation</keyword>
<dbReference type="PROSITE" id="PS51078">
    <property type="entry name" value="ICLR_ED"/>
    <property type="match status" value="1"/>
</dbReference>
<sequence>MTNNSQNYDSISMVDRAIQIINEIYKSEVPIGVSEISSNLDLPKATAYRILNTLFQNSIIEKDKNGKYGLGLIFIQYSEKVKSKVDLNLIAKPFMVDLSAKTGESTNLGILDEDNVVTISSVNGESSVLVSRLIPVSPLHCSSMGKIFLSYQNDEMIKAYFKRHNQKRTINTISNYEDFLLERKKIIAEQVSYDIEEYEYGLGCISAPIYNSKGKIAAGISVSGPISRMRFKGIKCIENELKNIANRISEKVKVLGTNITY</sequence>
<dbReference type="EMBL" id="LROS01000066">
    <property type="protein sequence ID" value="OBR90360.1"/>
    <property type="molecule type" value="Genomic_DNA"/>
</dbReference>
<dbReference type="AlphaFoldDB" id="A0A1A6AJV7"/>
<dbReference type="Gene3D" id="3.30.450.40">
    <property type="match status" value="1"/>
</dbReference>
<dbReference type="Pfam" id="PF01614">
    <property type="entry name" value="IclR_C"/>
    <property type="match status" value="1"/>
</dbReference>
<dbReference type="GO" id="GO:0003677">
    <property type="term" value="F:DNA binding"/>
    <property type="evidence" value="ECO:0007669"/>
    <property type="project" value="UniProtKB-KW"/>
</dbReference>
<dbReference type="InterPro" id="IPR036388">
    <property type="entry name" value="WH-like_DNA-bd_sf"/>
</dbReference>
<dbReference type="GO" id="GO:0003700">
    <property type="term" value="F:DNA-binding transcription factor activity"/>
    <property type="evidence" value="ECO:0007669"/>
    <property type="project" value="TreeGrafter"/>
</dbReference>
<evidence type="ECO:0000256" key="2">
    <source>
        <dbReference type="ARBA" id="ARBA00023125"/>
    </source>
</evidence>
<keyword evidence="3" id="KW-0804">Transcription</keyword>
<dbReference type="InterPro" id="IPR050707">
    <property type="entry name" value="HTH_MetabolicPath_Reg"/>
</dbReference>
<dbReference type="Gene3D" id="1.10.10.10">
    <property type="entry name" value="Winged helix-like DNA-binding domain superfamily/Winged helix DNA-binding domain"/>
    <property type="match status" value="1"/>
</dbReference>
<keyword evidence="7" id="KW-1185">Reference proteome</keyword>
<dbReference type="Proteomes" id="UP000093954">
    <property type="component" value="Unassembled WGS sequence"/>
</dbReference>
<dbReference type="InterPro" id="IPR014757">
    <property type="entry name" value="Tscrpt_reg_IclR_C"/>
</dbReference>
<accession>A0A1A6AJV7</accession>
<organism evidence="6 7">
    <name type="scientific">Clostridium ragsdalei P11</name>
    <dbReference type="NCBI Taxonomy" id="1353534"/>
    <lineage>
        <taxon>Bacteria</taxon>
        <taxon>Bacillati</taxon>
        <taxon>Bacillota</taxon>
        <taxon>Clostridia</taxon>
        <taxon>Eubacteriales</taxon>
        <taxon>Clostridiaceae</taxon>
        <taxon>Clostridium</taxon>
    </lineage>
</organism>
<dbReference type="GO" id="GO:0045892">
    <property type="term" value="P:negative regulation of DNA-templated transcription"/>
    <property type="evidence" value="ECO:0007669"/>
    <property type="project" value="TreeGrafter"/>
</dbReference>
<dbReference type="InterPro" id="IPR029016">
    <property type="entry name" value="GAF-like_dom_sf"/>
</dbReference>
<evidence type="ECO:0000313" key="7">
    <source>
        <dbReference type="Proteomes" id="UP000093954"/>
    </source>
</evidence>
<evidence type="ECO:0000313" key="6">
    <source>
        <dbReference type="EMBL" id="OBR90360.1"/>
    </source>
</evidence>
<dbReference type="PANTHER" id="PTHR30136:SF35">
    <property type="entry name" value="HTH-TYPE TRANSCRIPTIONAL REGULATOR RV1719"/>
    <property type="match status" value="1"/>
</dbReference>
<feature type="domain" description="IclR-ED" evidence="5">
    <location>
        <begin position="73"/>
        <end position="254"/>
    </location>
</feature>
<gene>
    <name evidence="6" type="primary">kdgR_3</name>
    <name evidence="6" type="ORF">CLRAG_35380</name>
</gene>
<protein>
    <submittedName>
        <fullName evidence="6">Pectin degradation repressor protein KdgR</fullName>
    </submittedName>
</protein>
<dbReference type="InterPro" id="IPR005471">
    <property type="entry name" value="Tscrpt_reg_IclR_N"/>
</dbReference>
<dbReference type="PANTHER" id="PTHR30136">
    <property type="entry name" value="HELIX-TURN-HELIX TRANSCRIPTIONAL REGULATOR, ICLR FAMILY"/>
    <property type="match status" value="1"/>
</dbReference>
<dbReference type="Pfam" id="PF09339">
    <property type="entry name" value="HTH_IclR"/>
    <property type="match status" value="1"/>
</dbReference>
<reference evidence="6 7" key="1">
    <citation type="journal article" date="2012" name="Front. Microbiol.">
        <title>Draft Genome Sequence of the Virulent Strain 01-B526 of the Fish Pathogen Aeromonas salmonicida.</title>
        <authorList>
            <person name="Charette S.J."/>
            <person name="Brochu F."/>
            <person name="Boyle B."/>
            <person name="Filion G."/>
            <person name="Tanaka K.H."/>
            <person name="Derome N."/>
        </authorList>
    </citation>
    <scope>NUCLEOTIDE SEQUENCE [LARGE SCALE GENOMIC DNA]</scope>
    <source>
        <strain evidence="6 7">P11</strain>
    </source>
</reference>
<proteinExistence type="predicted"/>
<evidence type="ECO:0000256" key="3">
    <source>
        <dbReference type="ARBA" id="ARBA00023163"/>
    </source>
</evidence>
<dbReference type="PATRIC" id="fig|1353534.3.peg.3608"/>
<dbReference type="SUPFAM" id="SSF46785">
    <property type="entry name" value="Winged helix' DNA-binding domain"/>
    <property type="match status" value="1"/>
</dbReference>
<dbReference type="RefSeq" id="WP_083985794.1">
    <property type="nucleotide sequence ID" value="NZ_LROS01000066.1"/>
</dbReference>
<comment type="caution">
    <text evidence="6">The sequence shown here is derived from an EMBL/GenBank/DDBJ whole genome shotgun (WGS) entry which is preliminary data.</text>
</comment>